<dbReference type="GeneID" id="101857491"/>
<dbReference type="InterPro" id="IPR002165">
    <property type="entry name" value="Plexin_repeat"/>
</dbReference>
<dbReference type="InterPro" id="IPR036383">
    <property type="entry name" value="TSP1_rpt_sf"/>
</dbReference>
<dbReference type="Pfam" id="PF01437">
    <property type="entry name" value="PSI"/>
    <property type="match status" value="1"/>
</dbReference>
<reference evidence="11" key="1">
    <citation type="submission" date="2025-08" db="UniProtKB">
        <authorList>
            <consortium name="RefSeq"/>
        </authorList>
    </citation>
    <scope>IDENTIFICATION</scope>
</reference>
<keyword evidence="8" id="KW-0732">Signal</keyword>
<evidence type="ECO:0000256" key="5">
    <source>
        <dbReference type="ARBA" id="ARBA00023157"/>
    </source>
</evidence>
<keyword evidence="3" id="KW-0524">Neurogenesis</keyword>
<dbReference type="PROSITE" id="PS51004">
    <property type="entry name" value="SEMA"/>
    <property type="match status" value="1"/>
</dbReference>
<gene>
    <name evidence="11" type="primary">LOC101857491</name>
</gene>
<dbReference type="Gene3D" id="3.30.1680.10">
    <property type="entry name" value="ligand-binding face of the semaphorins, domain 2"/>
    <property type="match status" value="1"/>
</dbReference>
<dbReference type="SMART" id="SM00630">
    <property type="entry name" value="Sema"/>
    <property type="match status" value="1"/>
</dbReference>
<dbReference type="Gene3D" id="2.130.10.10">
    <property type="entry name" value="YVTN repeat-like/Quinoprotein amine dehydrogenase"/>
    <property type="match status" value="1"/>
</dbReference>
<dbReference type="InterPro" id="IPR015943">
    <property type="entry name" value="WD40/YVTN_repeat-like_dom_sf"/>
</dbReference>
<dbReference type="InterPro" id="IPR001627">
    <property type="entry name" value="Semap_dom"/>
</dbReference>
<dbReference type="PROSITE" id="PS50092">
    <property type="entry name" value="TSP1"/>
    <property type="match status" value="1"/>
</dbReference>
<organism evidence="10 11">
    <name type="scientific">Aplysia californica</name>
    <name type="common">California sea hare</name>
    <dbReference type="NCBI Taxonomy" id="6500"/>
    <lineage>
        <taxon>Eukaryota</taxon>
        <taxon>Metazoa</taxon>
        <taxon>Spiralia</taxon>
        <taxon>Lophotrochozoa</taxon>
        <taxon>Mollusca</taxon>
        <taxon>Gastropoda</taxon>
        <taxon>Heterobranchia</taxon>
        <taxon>Euthyneura</taxon>
        <taxon>Tectipleura</taxon>
        <taxon>Aplysiida</taxon>
        <taxon>Aplysioidea</taxon>
        <taxon>Aplysiidae</taxon>
        <taxon>Aplysia</taxon>
    </lineage>
</organism>
<feature type="domain" description="Sema" evidence="9">
    <location>
        <begin position="51"/>
        <end position="505"/>
    </location>
</feature>
<evidence type="ECO:0000313" key="11">
    <source>
        <dbReference type="RefSeq" id="XP_035826394.1"/>
    </source>
</evidence>
<evidence type="ECO:0000256" key="3">
    <source>
        <dbReference type="ARBA" id="ARBA00022902"/>
    </source>
</evidence>
<feature type="chain" id="PRO_5046414678" evidence="8">
    <location>
        <begin position="24"/>
        <end position="687"/>
    </location>
</feature>
<name>A0ABM1VVF2_APLCA</name>
<dbReference type="SMART" id="SM00423">
    <property type="entry name" value="PSI"/>
    <property type="match status" value="1"/>
</dbReference>
<proteinExistence type="predicted"/>
<evidence type="ECO:0000256" key="2">
    <source>
        <dbReference type="ARBA" id="ARBA00022782"/>
    </source>
</evidence>
<keyword evidence="10" id="KW-1185">Reference proteome</keyword>
<sequence>MEKIATVLVLVAIATSVIQQISGQGWTYQPIGEGWQADASVTQKEEDIRDFRFISYESMIASGARFTDQRLVSFVQFAVDEDRYQLLVGGRDSLFRLDLKDLSLLEQADWKSDDRTHNICIKKGQTAESCHNFVRVLLMVDKEEKVFACGTNSFNPQCTWRNVSHLSSSEKTEDGRGICPYSPNYNATALITSRGDLYAATVVDYSARDPAISRQLGNSPRLRTMKQHTNWLNEPNFVSAYEIGNFVYFFFRETAVEFINCGKRVYSRVARVCKNDKGGEFSLKHIWTSYHKARLNCSLPGNYPFYFDELQSTFYSPDENLVYAVFSTPPNSIPGSAVCVYNMSAFQAAFDGPFKHQEDPSAAWLPNENKLTHSKCSLESSSSKRSSEQSSDLWWMNAKRYQLMDKAVASRETGPLIMRENERWTHIVVDHVLTKANLYDVLFLATEDGKVRKMLRLPGTNKTCLIEEIKIVQNGKPRPVKSMKISPYQGAIYISTDGDILKIPVERCHRFTTSTMCMNAQDPYCGWDSRRQRCTAAPGGNPHAAEWEQDFRQCPVLDYPVHGGWSEWSDWDVCRQVGLDRMVDQCLCRSRSCDSPRPANNGMGCLGPSMEVSNCTVHGNWTEWSAWSACSQTCGFATRMRSRQCGSPPPKFGGRQCQGQATEEEYCRDNPECPCEYRRVMVDCLCV</sequence>
<comment type="caution">
    <text evidence="7">Lacks conserved residue(s) required for the propagation of feature annotation.</text>
</comment>
<evidence type="ECO:0000259" key="9">
    <source>
        <dbReference type="PROSITE" id="PS51004"/>
    </source>
</evidence>
<dbReference type="InterPro" id="IPR027231">
    <property type="entry name" value="Semaphorin"/>
</dbReference>
<dbReference type="SMART" id="SM00209">
    <property type="entry name" value="TSP1"/>
    <property type="match status" value="1"/>
</dbReference>
<feature type="signal peptide" evidence="8">
    <location>
        <begin position="1"/>
        <end position="23"/>
    </location>
</feature>
<dbReference type="InterPro" id="IPR000884">
    <property type="entry name" value="TSP1_rpt"/>
</dbReference>
<keyword evidence="4" id="KW-0472">Membrane</keyword>
<dbReference type="PANTHER" id="PTHR11036:SF79">
    <property type="entry name" value="SEMAPHORIN 5C, ISOFORM A"/>
    <property type="match status" value="1"/>
</dbReference>
<dbReference type="PANTHER" id="PTHR11036">
    <property type="entry name" value="SEMAPHORIN"/>
    <property type="match status" value="1"/>
</dbReference>
<comment type="subcellular location">
    <subcellularLocation>
        <location evidence="1">Membrane</location>
        <topology evidence="1">Single-pass membrane protein</topology>
    </subcellularLocation>
</comment>
<dbReference type="InterPro" id="IPR016201">
    <property type="entry name" value="PSI"/>
</dbReference>
<accession>A0ABM1VVF2</accession>
<dbReference type="SUPFAM" id="SSF82895">
    <property type="entry name" value="TSP-1 type 1 repeat"/>
    <property type="match status" value="1"/>
</dbReference>
<evidence type="ECO:0000256" key="1">
    <source>
        <dbReference type="ARBA" id="ARBA00004167"/>
    </source>
</evidence>
<dbReference type="PRINTS" id="PR01705">
    <property type="entry name" value="TSP1REPEAT"/>
</dbReference>
<dbReference type="Pfam" id="PF00090">
    <property type="entry name" value="TSP_1"/>
    <property type="match status" value="1"/>
</dbReference>
<dbReference type="RefSeq" id="XP_035826394.1">
    <property type="nucleotide sequence ID" value="XM_035970501.1"/>
</dbReference>
<evidence type="ECO:0000313" key="10">
    <source>
        <dbReference type="Proteomes" id="UP000694888"/>
    </source>
</evidence>
<keyword evidence="6" id="KW-0325">Glycoprotein</keyword>
<dbReference type="InterPro" id="IPR036352">
    <property type="entry name" value="Semap_dom_sf"/>
</dbReference>
<protein>
    <submittedName>
        <fullName evidence="11">Semaphorin-5A</fullName>
    </submittedName>
</protein>
<keyword evidence="5" id="KW-1015">Disulfide bond</keyword>
<dbReference type="Proteomes" id="UP000694888">
    <property type="component" value="Unplaced"/>
</dbReference>
<dbReference type="SUPFAM" id="SSF103575">
    <property type="entry name" value="Plexin repeat"/>
    <property type="match status" value="1"/>
</dbReference>
<evidence type="ECO:0000256" key="7">
    <source>
        <dbReference type="PROSITE-ProRule" id="PRU00352"/>
    </source>
</evidence>
<dbReference type="SUPFAM" id="SSF101912">
    <property type="entry name" value="Sema domain"/>
    <property type="match status" value="1"/>
</dbReference>
<evidence type="ECO:0000256" key="8">
    <source>
        <dbReference type="SAM" id="SignalP"/>
    </source>
</evidence>
<dbReference type="Gene3D" id="2.20.100.10">
    <property type="entry name" value="Thrombospondin type-1 (TSP1) repeat"/>
    <property type="match status" value="2"/>
</dbReference>
<evidence type="ECO:0000256" key="6">
    <source>
        <dbReference type="ARBA" id="ARBA00023180"/>
    </source>
</evidence>
<evidence type="ECO:0000256" key="4">
    <source>
        <dbReference type="ARBA" id="ARBA00023136"/>
    </source>
</evidence>
<keyword evidence="2" id="KW-0221">Differentiation</keyword>
<dbReference type="Pfam" id="PF01403">
    <property type="entry name" value="Sema"/>
    <property type="match status" value="1"/>
</dbReference>